<dbReference type="KEGG" id="gms:SOIL9_42180"/>
<dbReference type="AlphaFoldDB" id="A0A6P2CYN2"/>
<dbReference type="Proteomes" id="UP000464178">
    <property type="component" value="Chromosome"/>
</dbReference>
<reference evidence="2 3" key="1">
    <citation type="submission" date="2019-05" db="EMBL/GenBank/DDBJ databases">
        <authorList>
            <consortium name="Science for Life Laboratories"/>
        </authorList>
    </citation>
    <scope>NUCLEOTIDE SEQUENCE [LARGE SCALE GENOMIC DNA]</scope>
    <source>
        <strain evidence="2">Soil9</strain>
    </source>
</reference>
<accession>A0A6P2CYN2</accession>
<evidence type="ECO:0000313" key="2">
    <source>
        <dbReference type="EMBL" id="VTR93496.1"/>
    </source>
</evidence>
<keyword evidence="3" id="KW-1185">Reference proteome</keyword>
<sequence>MADPAPDEPESRKVFVAPNSQVAEAVIRVLASKDIAAEIELPPPAPVSALTGMSDEAPIEEFPVVVTDPSKIKDALELLGAAQSVAAFKAIQDKRASRTGTVTAVCEDCGKSSDWPAQKMGTTENCPHCGGFMDIPDPDEDWSDMDVGTPEDDEEPEE</sequence>
<proteinExistence type="predicted"/>
<organism evidence="2 3">
    <name type="scientific">Gemmata massiliana</name>
    <dbReference type="NCBI Taxonomy" id="1210884"/>
    <lineage>
        <taxon>Bacteria</taxon>
        <taxon>Pseudomonadati</taxon>
        <taxon>Planctomycetota</taxon>
        <taxon>Planctomycetia</taxon>
        <taxon>Gemmatales</taxon>
        <taxon>Gemmataceae</taxon>
        <taxon>Gemmata</taxon>
    </lineage>
</organism>
<protein>
    <submittedName>
        <fullName evidence="2">Uncharacterized protein</fullName>
    </submittedName>
</protein>
<dbReference type="RefSeq" id="WP_052562159.1">
    <property type="nucleotide sequence ID" value="NZ_LR593886.1"/>
</dbReference>
<gene>
    <name evidence="2" type="ORF">SOIL9_42180</name>
</gene>
<feature type="region of interest" description="Disordered" evidence="1">
    <location>
        <begin position="131"/>
        <end position="158"/>
    </location>
</feature>
<evidence type="ECO:0000256" key="1">
    <source>
        <dbReference type="SAM" id="MobiDB-lite"/>
    </source>
</evidence>
<dbReference type="EMBL" id="LR593886">
    <property type="protein sequence ID" value="VTR93496.1"/>
    <property type="molecule type" value="Genomic_DNA"/>
</dbReference>
<evidence type="ECO:0000313" key="3">
    <source>
        <dbReference type="Proteomes" id="UP000464178"/>
    </source>
</evidence>
<name>A0A6P2CYN2_9BACT</name>
<feature type="compositionally biased region" description="Acidic residues" evidence="1">
    <location>
        <begin position="136"/>
        <end position="158"/>
    </location>
</feature>